<accession>A0A9W9QZX5</accession>
<evidence type="ECO:0000313" key="3">
    <source>
        <dbReference type="EMBL" id="KAJ5361122.1"/>
    </source>
</evidence>
<comment type="caution">
    <text evidence="2">The sequence shown here is derived from an EMBL/GenBank/DDBJ whole genome shotgun (WGS) entry which is preliminary data.</text>
</comment>
<evidence type="ECO:0000256" key="1">
    <source>
        <dbReference type="SAM" id="SignalP"/>
    </source>
</evidence>
<sequence length="141" mass="14745">MRISSLVLFGLASVAVADLNSWNDVVGDVPQCIKTCLNDYYNTVGLKSKCGSPDSASLDCLCGVKDTYENIQDDASDLSDCITNGCDSSELSDASSKLEGFTTRFTDLYKQCSKKSAASSSLPGYNAMLASGALLLAGAAL</sequence>
<dbReference type="EMBL" id="JAPZBR010000002">
    <property type="protein sequence ID" value="KAJ5361122.1"/>
    <property type="molecule type" value="Genomic_DNA"/>
</dbReference>
<evidence type="ECO:0000313" key="4">
    <source>
        <dbReference type="Proteomes" id="UP001147695"/>
    </source>
</evidence>
<name>A0A9W9QZX5_PENBR</name>
<protein>
    <recommendedName>
        <fullName evidence="6">Extracellular membrane protein CFEM domain-containing protein</fullName>
    </recommendedName>
</protein>
<dbReference type="Proteomes" id="UP001148299">
    <property type="component" value="Unassembled WGS sequence"/>
</dbReference>
<keyword evidence="5" id="KW-1185">Reference proteome</keyword>
<reference evidence="2" key="1">
    <citation type="submission" date="2022-12" db="EMBL/GenBank/DDBJ databases">
        <authorList>
            <person name="Petersen C."/>
        </authorList>
    </citation>
    <scope>NUCLEOTIDE SEQUENCE</scope>
    <source>
        <strain evidence="2">IBT 35673</strain>
        <strain evidence="3">IBT 35675</strain>
    </source>
</reference>
<organism evidence="2 4">
    <name type="scientific">Penicillium brevicompactum</name>
    <dbReference type="NCBI Taxonomy" id="5074"/>
    <lineage>
        <taxon>Eukaryota</taxon>
        <taxon>Fungi</taxon>
        <taxon>Dikarya</taxon>
        <taxon>Ascomycota</taxon>
        <taxon>Pezizomycotina</taxon>
        <taxon>Eurotiomycetes</taxon>
        <taxon>Eurotiomycetidae</taxon>
        <taxon>Eurotiales</taxon>
        <taxon>Aspergillaceae</taxon>
        <taxon>Penicillium</taxon>
    </lineage>
</organism>
<dbReference type="Proteomes" id="UP001147695">
    <property type="component" value="Unassembled WGS sequence"/>
</dbReference>
<reference evidence="2" key="2">
    <citation type="journal article" date="2023" name="IMA Fungus">
        <title>Comparative genomic study of the Penicillium genus elucidates a diverse pangenome and 15 lateral gene transfer events.</title>
        <authorList>
            <person name="Petersen C."/>
            <person name="Sorensen T."/>
            <person name="Nielsen M.R."/>
            <person name="Sondergaard T.E."/>
            <person name="Sorensen J.L."/>
            <person name="Fitzpatrick D.A."/>
            <person name="Frisvad J.C."/>
            <person name="Nielsen K.L."/>
        </authorList>
    </citation>
    <scope>NUCLEOTIDE SEQUENCE</scope>
    <source>
        <strain evidence="2">IBT 35673</strain>
        <strain evidence="3">IBT 35675</strain>
    </source>
</reference>
<keyword evidence="1" id="KW-0732">Signal</keyword>
<dbReference type="EMBL" id="JAPZBQ010000001">
    <property type="protein sequence ID" value="KAJ5351168.1"/>
    <property type="molecule type" value="Genomic_DNA"/>
</dbReference>
<feature type="signal peptide" evidence="1">
    <location>
        <begin position="1"/>
        <end position="17"/>
    </location>
</feature>
<evidence type="ECO:0008006" key="6">
    <source>
        <dbReference type="Google" id="ProtNLM"/>
    </source>
</evidence>
<gene>
    <name evidence="2" type="ORF">N7452_000142</name>
    <name evidence="3" type="ORF">N7541_001966</name>
</gene>
<feature type="chain" id="PRO_5041155271" description="Extracellular membrane protein CFEM domain-containing protein" evidence="1">
    <location>
        <begin position="18"/>
        <end position="141"/>
    </location>
</feature>
<proteinExistence type="predicted"/>
<evidence type="ECO:0000313" key="5">
    <source>
        <dbReference type="Proteomes" id="UP001148299"/>
    </source>
</evidence>
<evidence type="ECO:0000313" key="2">
    <source>
        <dbReference type="EMBL" id="KAJ5351168.1"/>
    </source>
</evidence>
<dbReference type="AlphaFoldDB" id="A0A9W9QZX5"/>